<proteinExistence type="predicted"/>
<accession>A0A0D3A0M6</accession>
<evidence type="ECO:0000313" key="1">
    <source>
        <dbReference type="EnsemblPlants" id="Bo19065s010.1"/>
    </source>
</evidence>
<name>A0A0D3A0M6_BRAOL</name>
<organism evidence="1 2">
    <name type="scientific">Brassica oleracea var. oleracea</name>
    <dbReference type="NCBI Taxonomy" id="109376"/>
    <lineage>
        <taxon>Eukaryota</taxon>
        <taxon>Viridiplantae</taxon>
        <taxon>Streptophyta</taxon>
        <taxon>Embryophyta</taxon>
        <taxon>Tracheophyta</taxon>
        <taxon>Spermatophyta</taxon>
        <taxon>Magnoliopsida</taxon>
        <taxon>eudicotyledons</taxon>
        <taxon>Gunneridae</taxon>
        <taxon>Pentapetalae</taxon>
        <taxon>rosids</taxon>
        <taxon>malvids</taxon>
        <taxon>Brassicales</taxon>
        <taxon>Brassicaceae</taxon>
        <taxon>Brassiceae</taxon>
        <taxon>Brassica</taxon>
    </lineage>
</organism>
<dbReference type="Gramene" id="Bo19065s010.1">
    <property type="protein sequence ID" value="Bo19065s010.1"/>
    <property type="gene ID" value="Bo19065s010"/>
</dbReference>
<reference evidence="1" key="2">
    <citation type="submission" date="2015-06" db="UniProtKB">
        <authorList>
            <consortium name="EnsemblPlants"/>
        </authorList>
    </citation>
    <scope>IDENTIFICATION</scope>
</reference>
<keyword evidence="2" id="KW-1185">Reference proteome</keyword>
<evidence type="ECO:0000313" key="2">
    <source>
        <dbReference type="Proteomes" id="UP000032141"/>
    </source>
</evidence>
<dbReference type="Proteomes" id="UP000032141">
    <property type="component" value="Unassembled WGS sequence"/>
</dbReference>
<reference evidence="1" key="1">
    <citation type="journal article" date="2014" name="Genome Biol.">
        <title>Transcriptome and methylome profiling reveals relics of genome dominance in the mesopolyploid Brassica oleracea.</title>
        <authorList>
            <person name="Parkin I.A."/>
            <person name="Koh C."/>
            <person name="Tang H."/>
            <person name="Robinson S.J."/>
            <person name="Kagale S."/>
            <person name="Clarke W.E."/>
            <person name="Town C.D."/>
            <person name="Nixon J."/>
            <person name="Krishnakumar V."/>
            <person name="Bidwell S.L."/>
            <person name="Denoeud F."/>
            <person name="Belcram H."/>
            <person name="Links M.G."/>
            <person name="Just J."/>
            <person name="Clarke C."/>
            <person name="Bender T."/>
            <person name="Huebert T."/>
            <person name="Mason A.S."/>
            <person name="Pires J.C."/>
            <person name="Barker G."/>
            <person name="Moore J."/>
            <person name="Walley P.G."/>
            <person name="Manoli S."/>
            <person name="Batley J."/>
            <person name="Edwards D."/>
            <person name="Nelson M.N."/>
            <person name="Wang X."/>
            <person name="Paterson A.H."/>
            <person name="King G."/>
            <person name="Bancroft I."/>
            <person name="Chalhoub B."/>
            <person name="Sharpe A.G."/>
        </authorList>
    </citation>
    <scope>NUCLEOTIDE SEQUENCE [LARGE SCALE GENOMIC DNA]</scope>
    <source>
        <strain evidence="1">cv. TO1000</strain>
    </source>
</reference>
<dbReference type="STRING" id="109376.A0A0D3A0M6"/>
<dbReference type="EnsemblPlants" id="Bo19065s010.1">
    <property type="protein sequence ID" value="Bo19065s010.1"/>
    <property type="gene ID" value="Bo19065s010"/>
</dbReference>
<dbReference type="HOGENOM" id="CLU_2139844_0_0_1"/>
<protein>
    <submittedName>
        <fullName evidence="1">Uncharacterized protein</fullName>
    </submittedName>
</protein>
<sequence length="113" mass="13386">MIRKAHNLLHQLGITLEEAEDVKRALQLALHDDWGHDIDDRKRHFTVLRRNFGTARCERWNSFIEELRGLGNHQVNARCITLEDAEDVKRALQLALPDDWEHDIDDRKRHFTV</sequence>
<dbReference type="AlphaFoldDB" id="A0A0D3A0M6"/>